<dbReference type="GO" id="GO:0004252">
    <property type="term" value="F:serine-type endopeptidase activity"/>
    <property type="evidence" value="ECO:0007669"/>
    <property type="project" value="InterPro"/>
</dbReference>
<evidence type="ECO:0000256" key="3">
    <source>
        <dbReference type="ARBA" id="ARBA00022670"/>
    </source>
</evidence>
<dbReference type="GO" id="GO:0006465">
    <property type="term" value="P:signal peptide processing"/>
    <property type="evidence" value="ECO:0007669"/>
    <property type="project" value="InterPro"/>
</dbReference>
<comment type="subcellular location">
    <subcellularLocation>
        <location evidence="1">Cell membrane</location>
        <topology evidence="1">Single-pass type II membrane protein</topology>
    </subcellularLocation>
</comment>
<dbReference type="PANTHER" id="PTHR43390">
    <property type="entry name" value="SIGNAL PEPTIDASE I"/>
    <property type="match status" value="1"/>
</dbReference>
<dbReference type="PANTHER" id="PTHR43390:SF1">
    <property type="entry name" value="CHLOROPLAST PROCESSING PEPTIDASE"/>
    <property type="match status" value="1"/>
</dbReference>
<dbReference type="Pfam" id="PF10502">
    <property type="entry name" value="Peptidase_S26"/>
    <property type="match status" value="2"/>
</dbReference>
<dbReference type="InterPro" id="IPR000223">
    <property type="entry name" value="Pept_S26A_signal_pept_1"/>
</dbReference>
<dbReference type="SUPFAM" id="SSF51306">
    <property type="entry name" value="LexA/Signal peptidase"/>
    <property type="match status" value="1"/>
</dbReference>
<evidence type="ECO:0000313" key="8">
    <source>
        <dbReference type="Proteomes" id="UP000611640"/>
    </source>
</evidence>
<gene>
    <name evidence="7" type="primary">lepB</name>
    <name evidence="7" type="ORF">Athai_09600</name>
</gene>
<keyword evidence="4" id="KW-0378">Hydrolase</keyword>
<dbReference type="GO" id="GO:0005886">
    <property type="term" value="C:plasma membrane"/>
    <property type="evidence" value="ECO:0007669"/>
    <property type="project" value="UniProtKB-SubCell"/>
</dbReference>
<dbReference type="InterPro" id="IPR036286">
    <property type="entry name" value="LexA/Signal_pep-like_sf"/>
</dbReference>
<dbReference type="CDD" id="cd06462">
    <property type="entry name" value="Peptidase_S24_S26"/>
    <property type="match status" value="1"/>
</dbReference>
<proteinExistence type="inferred from homology"/>
<accession>A0A7R7HUU9</accession>
<name>A0A7R7HUU9_9ACTN</name>
<evidence type="ECO:0000256" key="1">
    <source>
        <dbReference type="ARBA" id="ARBA00004401"/>
    </source>
</evidence>
<sequence>MAVRSVAVLVGGVVAVGAVAAALVAARRQLVAVAVSGSSMAPALDPGDRVLVRRRRPEAVRVGQIVVVEGPPNPDVPDWSGLPAFDGRLDGRHWFIKRVAALPGDPVPATVRAAVAEPAAPVPPGCLVLLGDNDRSVDSRSLGYFPAERLLGTVVRELGRAR</sequence>
<evidence type="ECO:0000256" key="4">
    <source>
        <dbReference type="ARBA" id="ARBA00022801"/>
    </source>
</evidence>
<evidence type="ECO:0000259" key="6">
    <source>
        <dbReference type="Pfam" id="PF10502"/>
    </source>
</evidence>
<reference evidence="7 8" key="1">
    <citation type="submission" date="2020-08" db="EMBL/GenBank/DDBJ databases">
        <title>Whole genome shotgun sequence of Actinocatenispora thailandica NBRC 105041.</title>
        <authorList>
            <person name="Komaki H."/>
            <person name="Tamura T."/>
        </authorList>
    </citation>
    <scope>NUCLEOTIDE SEQUENCE [LARGE SCALE GENOMIC DNA]</scope>
    <source>
        <strain evidence="7 8">NBRC 105041</strain>
    </source>
</reference>
<evidence type="ECO:0000256" key="5">
    <source>
        <dbReference type="PIRSR" id="PIRSR600223-1"/>
    </source>
</evidence>
<dbReference type="InterPro" id="IPR019533">
    <property type="entry name" value="Peptidase_S26"/>
</dbReference>
<dbReference type="Gene3D" id="2.10.109.10">
    <property type="entry name" value="Umud Fragment, subunit A"/>
    <property type="match status" value="1"/>
</dbReference>
<protein>
    <submittedName>
        <fullName evidence="7">S26 family signal peptidase</fullName>
    </submittedName>
</protein>
<organism evidence="7 8">
    <name type="scientific">Actinocatenispora thailandica</name>
    <dbReference type="NCBI Taxonomy" id="227318"/>
    <lineage>
        <taxon>Bacteria</taxon>
        <taxon>Bacillati</taxon>
        <taxon>Actinomycetota</taxon>
        <taxon>Actinomycetes</taxon>
        <taxon>Micromonosporales</taxon>
        <taxon>Micromonosporaceae</taxon>
        <taxon>Actinocatenispora</taxon>
    </lineage>
</organism>
<evidence type="ECO:0000313" key="7">
    <source>
        <dbReference type="EMBL" id="BCJ33457.1"/>
    </source>
</evidence>
<feature type="domain" description="Peptidase S26" evidence="6">
    <location>
        <begin position="119"/>
        <end position="155"/>
    </location>
</feature>
<keyword evidence="8" id="KW-1185">Reference proteome</keyword>
<feature type="active site" evidence="5">
    <location>
        <position position="39"/>
    </location>
</feature>
<dbReference type="AlphaFoldDB" id="A0A7R7HUU9"/>
<evidence type="ECO:0000256" key="2">
    <source>
        <dbReference type="ARBA" id="ARBA00009370"/>
    </source>
</evidence>
<feature type="domain" description="Peptidase S26" evidence="6">
    <location>
        <begin position="15"/>
        <end position="108"/>
    </location>
</feature>
<dbReference type="PRINTS" id="PR00727">
    <property type="entry name" value="LEADERPTASE"/>
</dbReference>
<dbReference type="Proteomes" id="UP000611640">
    <property type="component" value="Chromosome"/>
</dbReference>
<dbReference type="EMBL" id="AP023355">
    <property type="protein sequence ID" value="BCJ33457.1"/>
    <property type="molecule type" value="Genomic_DNA"/>
</dbReference>
<comment type="similarity">
    <text evidence="2">Belongs to the peptidase S26 family.</text>
</comment>
<dbReference type="KEGG" id="atl:Athai_09600"/>
<dbReference type="PROSITE" id="PS00501">
    <property type="entry name" value="SPASE_I_1"/>
    <property type="match status" value="1"/>
</dbReference>
<feature type="active site" evidence="5">
    <location>
        <position position="97"/>
    </location>
</feature>
<dbReference type="InterPro" id="IPR019756">
    <property type="entry name" value="Pept_S26A_signal_pept_1_Ser-AS"/>
</dbReference>
<keyword evidence="3" id="KW-0645">Protease</keyword>